<dbReference type="PANTHER" id="PTHR48104">
    <property type="entry name" value="METACASPASE-4"/>
    <property type="match status" value="1"/>
</dbReference>
<evidence type="ECO:0000256" key="3">
    <source>
        <dbReference type="ARBA" id="ARBA00022807"/>
    </source>
</evidence>
<accession>A0AAD7CZC7</accession>
<feature type="region of interest" description="Disordered" evidence="4">
    <location>
        <begin position="1"/>
        <end position="28"/>
    </location>
</feature>
<keyword evidence="3" id="KW-0788">Thiol protease</keyword>
<feature type="compositionally biased region" description="Low complexity" evidence="4">
    <location>
        <begin position="18"/>
        <end position="28"/>
    </location>
</feature>
<sequence>MDASHGQSTGHALDAHLPESPSSTTTLTNPARKKALLIGIRTARTEGYPVLEAAHNDVKKMSNLLIEIYHYAPSDICVLIDDGIDDHVQPTRASILQAIADLVKDVKDGDYLFFHYSGHSTQVDNPRSNSEEDGKDECKCATVSSAPPLSTLLRYRPVGRRGHEDHRQRMFFSPPTECQLTIAQDLHAALVAPLPAGAHLVAVLDTCHSDLPHYRCNRILVPWLFRGKRTSEDLRHYVVRRGARLLSLAGLKSKTPTLQTHNAPTAVPTRVPTRRNVISVVCDPQELTDAPASPRTSSGCRRIPQRTRTLMLTDQEDADTDVDGPPAFAKLTWIEDAPRCESPVARFPCSGWCRCAPADTDAQPSADVISLASCKDSQFAWEDDEGQKSMTSFLVDILRENPNRSLREVLESISHATYTMAVARHWRAKMNKRQRKKYTKEVACLIGGLERGRRSTASLAPREPPRLAAAPTFPHTRAPSVFAARVADHIALLKQKLKDLRGGYDMDAFQNPELASPRPLDLDRPWCM</sequence>
<evidence type="ECO:0000256" key="4">
    <source>
        <dbReference type="SAM" id="MobiDB-lite"/>
    </source>
</evidence>
<dbReference type="Proteomes" id="UP001221757">
    <property type="component" value="Unassembled WGS sequence"/>
</dbReference>
<feature type="domain" description="Peptidase C14 caspase" evidence="5">
    <location>
        <begin position="32"/>
        <end position="421"/>
    </location>
</feature>
<keyword evidence="2" id="KW-0053">Apoptosis</keyword>
<keyword evidence="3" id="KW-0378">Hydrolase</keyword>
<dbReference type="AlphaFoldDB" id="A0AAD7CZC7"/>
<dbReference type="PANTHER" id="PTHR48104:SF30">
    <property type="entry name" value="METACASPASE-1"/>
    <property type="match status" value="1"/>
</dbReference>
<dbReference type="GO" id="GO:0006508">
    <property type="term" value="P:proteolysis"/>
    <property type="evidence" value="ECO:0007669"/>
    <property type="project" value="InterPro"/>
</dbReference>
<dbReference type="GO" id="GO:0004197">
    <property type="term" value="F:cysteine-type endopeptidase activity"/>
    <property type="evidence" value="ECO:0007669"/>
    <property type="project" value="InterPro"/>
</dbReference>
<evidence type="ECO:0000256" key="1">
    <source>
        <dbReference type="ARBA" id="ARBA00009005"/>
    </source>
</evidence>
<dbReference type="InterPro" id="IPR011600">
    <property type="entry name" value="Pept_C14_caspase"/>
</dbReference>
<dbReference type="InterPro" id="IPR029030">
    <property type="entry name" value="Caspase-like_dom_sf"/>
</dbReference>
<dbReference type="EMBL" id="JARKIE010000174">
    <property type="protein sequence ID" value="KAJ7671190.1"/>
    <property type="molecule type" value="Genomic_DNA"/>
</dbReference>
<comment type="caution">
    <text evidence="6">The sequence shown here is derived from an EMBL/GenBank/DDBJ whole genome shotgun (WGS) entry which is preliminary data.</text>
</comment>
<name>A0AAD7CZC7_MYCRO</name>
<organism evidence="6 7">
    <name type="scientific">Mycena rosella</name>
    <name type="common">Pink bonnet</name>
    <name type="synonym">Agaricus rosellus</name>
    <dbReference type="NCBI Taxonomy" id="1033263"/>
    <lineage>
        <taxon>Eukaryota</taxon>
        <taxon>Fungi</taxon>
        <taxon>Dikarya</taxon>
        <taxon>Basidiomycota</taxon>
        <taxon>Agaricomycotina</taxon>
        <taxon>Agaricomycetes</taxon>
        <taxon>Agaricomycetidae</taxon>
        <taxon>Agaricales</taxon>
        <taxon>Marasmiineae</taxon>
        <taxon>Mycenaceae</taxon>
        <taxon>Mycena</taxon>
    </lineage>
</organism>
<dbReference type="Gene3D" id="3.40.50.12660">
    <property type="match status" value="1"/>
</dbReference>
<evidence type="ECO:0000256" key="2">
    <source>
        <dbReference type="ARBA" id="ARBA00022703"/>
    </source>
</evidence>
<dbReference type="InterPro" id="IPR050452">
    <property type="entry name" value="Metacaspase"/>
</dbReference>
<feature type="compositionally biased region" description="Polar residues" evidence="4">
    <location>
        <begin position="1"/>
        <end position="10"/>
    </location>
</feature>
<comment type="similarity">
    <text evidence="1">Belongs to the peptidase C14B family.</text>
</comment>
<dbReference type="SUPFAM" id="SSF52129">
    <property type="entry name" value="Caspase-like"/>
    <property type="match status" value="1"/>
</dbReference>
<evidence type="ECO:0000259" key="5">
    <source>
        <dbReference type="Pfam" id="PF00656"/>
    </source>
</evidence>
<dbReference type="Pfam" id="PF00656">
    <property type="entry name" value="Peptidase_C14"/>
    <property type="match status" value="1"/>
</dbReference>
<proteinExistence type="inferred from homology"/>
<dbReference type="GO" id="GO:0005737">
    <property type="term" value="C:cytoplasm"/>
    <property type="evidence" value="ECO:0007669"/>
    <property type="project" value="TreeGrafter"/>
</dbReference>
<evidence type="ECO:0000313" key="7">
    <source>
        <dbReference type="Proteomes" id="UP001221757"/>
    </source>
</evidence>
<protein>
    <submittedName>
        <fullName evidence="6">Caspase domain-containing protein</fullName>
    </submittedName>
</protein>
<reference evidence="6" key="1">
    <citation type="submission" date="2023-03" db="EMBL/GenBank/DDBJ databases">
        <title>Massive genome expansion in bonnet fungi (Mycena s.s.) driven by repeated elements and novel gene families across ecological guilds.</title>
        <authorList>
            <consortium name="Lawrence Berkeley National Laboratory"/>
            <person name="Harder C.B."/>
            <person name="Miyauchi S."/>
            <person name="Viragh M."/>
            <person name="Kuo A."/>
            <person name="Thoen E."/>
            <person name="Andreopoulos B."/>
            <person name="Lu D."/>
            <person name="Skrede I."/>
            <person name="Drula E."/>
            <person name="Henrissat B."/>
            <person name="Morin E."/>
            <person name="Kohler A."/>
            <person name="Barry K."/>
            <person name="LaButti K."/>
            <person name="Morin E."/>
            <person name="Salamov A."/>
            <person name="Lipzen A."/>
            <person name="Mereny Z."/>
            <person name="Hegedus B."/>
            <person name="Baldrian P."/>
            <person name="Stursova M."/>
            <person name="Weitz H."/>
            <person name="Taylor A."/>
            <person name="Grigoriev I.V."/>
            <person name="Nagy L.G."/>
            <person name="Martin F."/>
            <person name="Kauserud H."/>
        </authorList>
    </citation>
    <scope>NUCLEOTIDE SEQUENCE</scope>
    <source>
        <strain evidence="6">CBHHK067</strain>
    </source>
</reference>
<keyword evidence="3" id="KW-0645">Protease</keyword>
<keyword evidence="7" id="KW-1185">Reference proteome</keyword>
<evidence type="ECO:0000313" key="6">
    <source>
        <dbReference type="EMBL" id="KAJ7671190.1"/>
    </source>
</evidence>
<dbReference type="GO" id="GO:0006915">
    <property type="term" value="P:apoptotic process"/>
    <property type="evidence" value="ECO:0007669"/>
    <property type="project" value="UniProtKB-KW"/>
</dbReference>
<gene>
    <name evidence="6" type="ORF">B0H17DRAFT_194976</name>
</gene>